<dbReference type="InterPro" id="IPR023753">
    <property type="entry name" value="FAD/NAD-binding_dom"/>
</dbReference>
<keyword evidence="3" id="KW-1185">Reference proteome</keyword>
<protein>
    <recommendedName>
        <fullName evidence="1">FAD/NAD(P)-binding domain-containing protein</fullName>
    </recommendedName>
</protein>
<sequence length="129" mass="14918">MDFTGDENHQVYQFSWMERELKRVSEDKLADRILIIGSGVLECQTAIKLANKGKEVVIIEHSDELLPDCLNSPIRAQLMRSLEKLLVTFYLETVIIDSEKEQVCLCNKEGFQLYLDIDNIIAPKGYEYF</sequence>
<proteinExistence type="predicted"/>
<dbReference type="RefSeq" id="WP_208930188.1">
    <property type="nucleotide sequence ID" value="NZ_CP013655.1"/>
</dbReference>
<name>A0A0U2X7V0_9ENTE</name>
<dbReference type="KEGG" id="erx:ATZ35_07350"/>
<evidence type="ECO:0000259" key="1">
    <source>
        <dbReference type="Pfam" id="PF07992"/>
    </source>
</evidence>
<reference evidence="3" key="1">
    <citation type="submission" date="2015-12" db="EMBL/GenBank/DDBJ databases">
        <authorList>
            <person name="Lauer A."/>
            <person name="Humrighouse B."/>
            <person name="Loparev V."/>
            <person name="Shewmaker P.L."/>
            <person name="Whitney A.M."/>
            <person name="McLaughlin R.W."/>
        </authorList>
    </citation>
    <scope>NUCLEOTIDE SEQUENCE [LARGE SCALE GENOMIC DNA]</scope>
    <source>
        <strain evidence="3">LMG 26678</strain>
    </source>
</reference>
<accession>A0A0U2X7V0</accession>
<evidence type="ECO:0000313" key="3">
    <source>
        <dbReference type="Proteomes" id="UP000067523"/>
    </source>
</evidence>
<dbReference type="AlphaFoldDB" id="A0A0U2X7V0"/>
<dbReference type="InterPro" id="IPR036188">
    <property type="entry name" value="FAD/NAD-bd_sf"/>
</dbReference>
<evidence type="ECO:0000313" key="2">
    <source>
        <dbReference type="EMBL" id="ALS36983.1"/>
    </source>
</evidence>
<dbReference type="EMBL" id="CP013655">
    <property type="protein sequence ID" value="ALS36983.1"/>
    <property type="molecule type" value="Genomic_DNA"/>
</dbReference>
<gene>
    <name evidence="2" type="ORF">ATZ35_07350</name>
</gene>
<feature type="domain" description="FAD/NAD(P)-binding" evidence="1">
    <location>
        <begin position="22"/>
        <end position="110"/>
    </location>
</feature>
<dbReference type="Pfam" id="PF07992">
    <property type="entry name" value="Pyr_redox_2"/>
    <property type="match status" value="1"/>
</dbReference>
<dbReference type="Gene3D" id="3.50.50.60">
    <property type="entry name" value="FAD/NAD(P)-binding domain"/>
    <property type="match status" value="1"/>
</dbReference>
<dbReference type="GO" id="GO:0016491">
    <property type="term" value="F:oxidoreductase activity"/>
    <property type="evidence" value="ECO:0007669"/>
    <property type="project" value="InterPro"/>
</dbReference>
<dbReference type="SUPFAM" id="SSF51905">
    <property type="entry name" value="FAD/NAD(P)-binding domain"/>
    <property type="match status" value="1"/>
</dbReference>
<dbReference type="Proteomes" id="UP000067523">
    <property type="component" value="Chromosome"/>
</dbReference>
<dbReference type="STRING" id="118060.ATZ35_07350"/>
<organism evidence="2 3">
    <name type="scientific">Enterococcus rotai</name>
    <dbReference type="NCBI Taxonomy" id="118060"/>
    <lineage>
        <taxon>Bacteria</taxon>
        <taxon>Bacillati</taxon>
        <taxon>Bacillota</taxon>
        <taxon>Bacilli</taxon>
        <taxon>Lactobacillales</taxon>
        <taxon>Enterococcaceae</taxon>
        <taxon>Enterococcus</taxon>
    </lineage>
</organism>